<feature type="compositionally biased region" description="Gly residues" evidence="3">
    <location>
        <begin position="298"/>
        <end position="307"/>
    </location>
</feature>
<dbReference type="OrthoDB" id="9797882at2"/>
<dbReference type="InterPro" id="IPR015910">
    <property type="entry name" value="I/U_nuclsd_hydro_CS"/>
</dbReference>
<dbReference type="Proteomes" id="UP000002941">
    <property type="component" value="Unassembled WGS sequence"/>
</dbReference>
<dbReference type="InterPro" id="IPR023186">
    <property type="entry name" value="IUNH"/>
</dbReference>
<dbReference type="GO" id="GO:0005829">
    <property type="term" value="C:cytosol"/>
    <property type="evidence" value="ECO:0007669"/>
    <property type="project" value="TreeGrafter"/>
</dbReference>
<feature type="domain" description="Inosine/uridine-preferring nucleoside hydrolase" evidence="4">
    <location>
        <begin position="5"/>
        <end position="324"/>
    </location>
</feature>
<organism evidence="5 6">
    <name type="scientific">Actinomyces massiliensis F0489</name>
    <dbReference type="NCBI Taxonomy" id="1125718"/>
    <lineage>
        <taxon>Bacteria</taxon>
        <taxon>Bacillati</taxon>
        <taxon>Actinomycetota</taxon>
        <taxon>Actinomycetes</taxon>
        <taxon>Actinomycetales</taxon>
        <taxon>Actinomycetaceae</taxon>
        <taxon>Actinomyces</taxon>
    </lineage>
</organism>
<dbReference type="Pfam" id="PF01156">
    <property type="entry name" value="IU_nuc_hydro"/>
    <property type="match status" value="1"/>
</dbReference>
<keyword evidence="2" id="KW-0326">Glycosidase</keyword>
<reference evidence="5 6" key="1">
    <citation type="submission" date="2012-05" db="EMBL/GenBank/DDBJ databases">
        <authorList>
            <person name="Harkins D.M."/>
            <person name="Madupu R."/>
            <person name="Durkin A.S."/>
            <person name="Torralba M."/>
            <person name="Methe B."/>
            <person name="Sutton G.G."/>
            <person name="Nelson K.E."/>
        </authorList>
    </citation>
    <scope>NUCLEOTIDE SEQUENCE [LARGE SCALE GENOMIC DNA]</scope>
    <source>
        <strain evidence="5 6">F0489</strain>
    </source>
</reference>
<sequence>MATKMILDCDPGHDDAIAILLALGSPDIDLLGVTTIGGNHSLEKVTYNARAVCELAGRPGTPVHAGCMKPLVREAIDAAYIHGQTGLDGVDLPEPSRPLPDQHAVTWLIETIMSHAPGTITVVPTGPLTNIAVAARLEPRIVERVKEIVFMGGAYGVGNATPVAEFNILCDPEAAHIVVNESWPLTMIGLDVTHRALCTPEVQRVISSANPRLADAVDGLMDFFRSTYRDQEAFPDPPTHDPCAVAYVIDPDLVPTRRCPIDVELRGGLTYGMTVADMRAIPAMPAGSGDSGSSVGSEGSGGSGGSGSCTSRVGIGLDTDRFWDLVASALARLG</sequence>
<dbReference type="CDD" id="cd02651">
    <property type="entry name" value="nuc_hydro_IU_UC_XIUA"/>
    <property type="match status" value="1"/>
</dbReference>
<proteinExistence type="predicted"/>
<keyword evidence="6" id="KW-1185">Reference proteome</keyword>
<protein>
    <submittedName>
        <fullName evidence="5">Putative pyrimidine-specific ribonucleoside hydrolase RihB</fullName>
    </submittedName>
</protein>
<dbReference type="PANTHER" id="PTHR12304">
    <property type="entry name" value="INOSINE-URIDINE PREFERRING NUCLEOSIDE HYDROLASE"/>
    <property type="match status" value="1"/>
</dbReference>
<evidence type="ECO:0000313" key="5">
    <source>
        <dbReference type="EMBL" id="EJF45977.1"/>
    </source>
</evidence>
<dbReference type="AlphaFoldDB" id="J0NMJ3"/>
<dbReference type="GO" id="GO:0008477">
    <property type="term" value="F:purine nucleosidase activity"/>
    <property type="evidence" value="ECO:0007669"/>
    <property type="project" value="TreeGrafter"/>
</dbReference>
<dbReference type="eggNOG" id="COG1957">
    <property type="taxonomic scope" value="Bacteria"/>
</dbReference>
<dbReference type="EMBL" id="AKFT01000085">
    <property type="protein sequence ID" value="EJF45977.1"/>
    <property type="molecule type" value="Genomic_DNA"/>
</dbReference>
<comment type="caution">
    <text evidence="5">The sequence shown here is derived from an EMBL/GenBank/DDBJ whole genome shotgun (WGS) entry which is preliminary data.</text>
</comment>
<accession>J0NMJ3</accession>
<dbReference type="GO" id="GO:0006152">
    <property type="term" value="P:purine nucleoside catabolic process"/>
    <property type="evidence" value="ECO:0007669"/>
    <property type="project" value="TreeGrafter"/>
</dbReference>
<dbReference type="InterPro" id="IPR036452">
    <property type="entry name" value="Ribo_hydro-like"/>
</dbReference>
<dbReference type="PANTHER" id="PTHR12304:SF4">
    <property type="entry name" value="URIDINE NUCLEOSIDASE"/>
    <property type="match status" value="1"/>
</dbReference>
<gene>
    <name evidence="5" type="ORF">HMPREF1318_0985</name>
</gene>
<evidence type="ECO:0000256" key="2">
    <source>
        <dbReference type="ARBA" id="ARBA00023295"/>
    </source>
</evidence>
<name>J0NMJ3_9ACTO</name>
<evidence type="ECO:0000256" key="1">
    <source>
        <dbReference type="ARBA" id="ARBA00022801"/>
    </source>
</evidence>
<evidence type="ECO:0000259" key="4">
    <source>
        <dbReference type="Pfam" id="PF01156"/>
    </source>
</evidence>
<dbReference type="Gene3D" id="3.90.245.10">
    <property type="entry name" value="Ribonucleoside hydrolase-like"/>
    <property type="match status" value="1"/>
</dbReference>
<evidence type="ECO:0000256" key="3">
    <source>
        <dbReference type="SAM" id="MobiDB-lite"/>
    </source>
</evidence>
<dbReference type="InterPro" id="IPR001910">
    <property type="entry name" value="Inosine/uridine_hydrolase_dom"/>
</dbReference>
<feature type="compositionally biased region" description="Low complexity" evidence="3">
    <location>
        <begin position="287"/>
        <end position="297"/>
    </location>
</feature>
<evidence type="ECO:0000313" key="6">
    <source>
        <dbReference type="Proteomes" id="UP000002941"/>
    </source>
</evidence>
<dbReference type="PATRIC" id="fig|1125718.3.peg.1163"/>
<dbReference type="GO" id="GO:0045437">
    <property type="term" value="F:uridine nucleosidase activity"/>
    <property type="evidence" value="ECO:0007669"/>
    <property type="project" value="UniProtKB-ARBA"/>
</dbReference>
<feature type="region of interest" description="Disordered" evidence="3">
    <location>
        <begin position="284"/>
        <end position="308"/>
    </location>
</feature>
<dbReference type="PROSITE" id="PS01247">
    <property type="entry name" value="IUNH"/>
    <property type="match status" value="1"/>
</dbReference>
<dbReference type="SUPFAM" id="SSF53590">
    <property type="entry name" value="Nucleoside hydrolase"/>
    <property type="match status" value="1"/>
</dbReference>
<keyword evidence="1 5" id="KW-0378">Hydrolase</keyword>
<dbReference type="RefSeq" id="WP_008731054.1">
    <property type="nucleotide sequence ID" value="NZ_AKFT01000085.1"/>
</dbReference>